<dbReference type="InterPro" id="IPR006419">
    <property type="entry name" value="NMN_transpt_PnuC"/>
</dbReference>
<feature type="transmembrane region" description="Helical" evidence="10">
    <location>
        <begin position="17"/>
        <end position="35"/>
    </location>
</feature>
<dbReference type="NCBIfam" id="TIGR01528">
    <property type="entry name" value="NMN_trans_PnuC"/>
    <property type="match status" value="1"/>
</dbReference>
<accession>A0ABV9JI60</accession>
<comment type="similarity">
    <text evidence="3">Belongs to the nicotinamide ribonucleoside (NR) uptake permease (TC 4.B.1) family.</text>
</comment>
<evidence type="ECO:0000256" key="7">
    <source>
        <dbReference type="ARBA" id="ARBA00022692"/>
    </source>
</evidence>
<feature type="transmembrane region" description="Helical" evidence="10">
    <location>
        <begin position="175"/>
        <end position="199"/>
    </location>
</feature>
<evidence type="ECO:0000256" key="1">
    <source>
        <dbReference type="ARBA" id="ARBA00002672"/>
    </source>
</evidence>
<gene>
    <name evidence="11" type="primary">pnuC</name>
    <name evidence="11" type="ORF">ACFO3I_04110</name>
</gene>
<dbReference type="PANTHER" id="PTHR36122">
    <property type="entry name" value="NICOTINAMIDE RIBOSIDE TRANSPORTER PNUC"/>
    <property type="match status" value="1"/>
</dbReference>
<dbReference type="PANTHER" id="PTHR36122:SF2">
    <property type="entry name" value="NICOTINAMIDE RIBOSIDE TRANSPORTER PNUC"/>
    <property type="match status" value="1"/>
</dbReference>
<keyword evidence="7 10" id="KW-0812">Transmembrane</keyword>
<evidence type="ECO:0000313" key="12">
    <source>
        <dbReference type="Proteomes" id="UP001595962"/>
    </source>
</evidence>
<feature type="transmembrane region" description="Helical" evidence="10">
    <location>
        <begin position="211"/>
        <end position="232"/>
    </location>
</feature>
<keyword evidence="8 10" id="KW-1133">Transmembrane helix</keyword>
<comment type="function">
    <text evidence="1">Required for nicotinamide riboside transport across the inner membrane.</text>
</comment>
<feature type="transmembrane region" description="Helical" evidence="10">
    <location>
        <begin position="75"/>
        <end position="93"/>
    </location>
</feature>
<sequence length="268" mass="30256">MRQLWTDLTRLNRAERAWLVGFSLLVLAATCYFSATGTDWNSSYSIVLNWLISPISAISGVFCVVLVAKGLISNWVWGLLSCACYGLVAWTSGYYGDWLLNWFYFVPSQFFVWWCWKTQLNSDTQLVRMRSLGKHSLWLTPLVLLSIGLTGWFLTQVDGFLSTALARNSMIYQQLAGYTGFALTGPLLDASTVVFQVAAQLLMIRFFAAQWTFWLLTNLLNILAWSVVLLTTADSAPYAVPTLLMWIAFFINSVYGAINWSRGAVQQK</sequence>
<keyword evidence="12" id="KW-1185">Reference proteome</keyword>
<evidence type="ECO:0000256" key="6">
    <source>
        <dbReference type="ARBA" id="ARBA00022475"/>
    </source>
</evidence>
<evidence type="ECO:0000256" key="2">
    <source>
        <dbReference type="ARBA" id="ARBA00004651"/>
    </source>
</evidence>
<feature type="transmembrane region" description="Helical" evidence="10">
    <location>
        <begin position="99"/>
        <end position="116"/>
    </location>
</feature>
<evidence type="ECO:0000313" key="11">
    <source>
        <dbReference type="EMBL" id="MFC4654207.1"/>
    </source>
</evidence>
<evidence type="ECO:0000256" key="10">
    <source>
        <dbReference type="SAM" id="Phobius"/>
    </source>
</evidence>
<name>A0ABV9JI60_9GAMM</name>
<comment type="subcellular location">
    <subcellularLocation>
        <location evidence="2">Cell membrane</location>
        <topology evidence="2">Multi-pass membrane protein</topology>
    </subcellularLocation>
</comment>
<keyword evidence="6" id="KW-1003">Cell membrane</keyword>
<evidence type="ECO:0000256" key="9">
    <source>
        <dbReference type="ARBA" id="ARBA00023136"/>
    </source>
</evidence>
<feature type="transmembrane region" description="Helical" evidence="10">
    <location>
        <begin position="137"/>
        <end position="155"/>
    </location>
</feature>
<reference evidence="12" key="1">
    <citation type="journal article" date="2019" name="Int. J. Syst. Evol. Microbiol.">
        <title>The Global Catalogue of Microorganisms (GCM) 10K type strain sequencing project: providing services to taxonomists for standard genome sequencing and annotation.</title>
        <authorList>
            <consortium name="The Broad Institute Genomics Platform"/>
            <consortium name="The Broad Institute Genome Sequencing Center for Infectious Disease"/>
            <person name="Wu L."/>
            <person name="Ma J."/>
        </authorList>
    </citation>
    <scope>NUCLEOTIDE SEQUENCE [LARGE SCALE GENOMIC DNA]</scope>
    <source>
        <strain evidence="12">DT28</strain>
    </source>
</reference>
<evidence type="ECO:0000256" key="8">
    <source>
        <dbReference type="ARBA" id="ARBA00022989"/>
    </source>
</evidence>
<keyword evidence="5" id="KW-0813">Transport</keyword>
<feature type="transmembrane region" description="Helical" evidence="10">
    <location>
        <begin position="47"/>
        <end position="68"/>
    </location>
</feature>
<protein>
    <recommendedName>
        <fullName evidence="4">Nicotinamide riboside transporter PnuC</fullName>
    </recommendedName>
</protein>
<organism evidence="11 12">
    <name type="scientific">Rheinheimera marina</name>
    <dbReference type="NCBI Taxonomy" id="1774958"/>
    <lineage>
        <taxon>Bacteria</taxon>
        <taxon>Pseudomonadati</taxon>
        <taxon>Pseudomonadota</taxon>
        <taxon>Gammaproteobacteria</taxon>
        <taxon>Chromatiales</taxon>
        <taxon>Chromatiaceae</taxon>
        <taxon>Rheinheimera</taxon>
    </lineage>
</organism>
<dbReference type="EMBL" id="JBHSGB010000005">
    <property type="protein sequence ID" value="MFC4654207.1"/>
    <property type="molecule type" value="Genomic_DNA"/>
</dbReference>
<comment type="caution">
    <text evidence="11">The sequence shown here is derived from an EMBL/GenBank/DDBJ whole genome shotgun (WGS) entry which is preliminary data.</text>
</comment>
<dbReference type="RefSeq" id="WP_377331987.1">
    <property type="nucleotide sequence ID" value="NZ_JBHSGB010000005.1"/>
</dbReference>
<proteinExistence type="inferred from homology"/>
<feature type="transmembrane region" description="Helical" evidence="10">
    <location>
        <begin position="238"/>
        <end position="258"/>
    </location>
</feature>
<dbReference type="Pfam" id="PF04973">
    <property type="entry name" value="NMN_transporter"/>
    <property type="match status" value="1"/>
</dbReference>
<keyword evidence="9 10" id="KW-0472">Membrane</keyword>
<evidence type="ECO:0000256" key="5">
    <source>
        <dbReference type="ARBA" id="ARBA00022448"/>
    </source>
</evidence>
<evidence type="ECO:0000256" key="4">
    <source>
        <dbReference type="ARBA" id="ARBA00017522"/>
    </source>
</evidence>
<dbReference type="Proteomes" id="UP001595962">
    <property type="component" value="Unassembled WGS sequence"/>
</dbReference>
<evidence type="ECO:0000256" key="3">
    <source>
        <dbReference type="ARBA" id="ARBA00006669"/>
    </source>
</evidence>